<evidence type="ECO:0000313" key="3">
    <source>
        <dbReference type="Proteomes" id="UP000521379"/>
    </source>
</evidence>
<reference evidence="2 3" key="1">
    <citation type="submission" date="2020-02" db="EMBL/GenBank/DDBJ databases">
        <authorList>
            <person name="Sun Q."/>
        </authorList>
    </citation>
    <scope>NUCLEOTIDE SEQUENCE [LARGE SCALE GENOMIC DNA]</scope>
    <source>
        <strain evidence="2 3">YIM 13062</strain>
    </source>
</reference>
<name>A0A846TUE6_9MICC</name>
<keyword evidence="1" id="KW-0472">Membrane</keyword>
<feature type="transmembrane region" description="Helical" evidence="1">
    <location>
        <begin position="72"/>
        <end position="100"/>
    </location>
</feature>
<proteinExistence type="predicted"/>
<dbReference type="EMBL" id="JAAVUN010000025">
    <property type="protein sequence ID" value="NKE10449.1"/>
    <property type="molecule type" value="Genomic_DNA"/>
</dbReference>
<comment type="caution">
    <text evidence="2">The sequence shown here is derived from an EMBL/GenBank/DDBJ whole genome shotgun (WGS) entry which is preliminary data.</text>
</comment>
<keyword evidence="3" id="KW-1185">Reference proteome</keyword>
<protein>
    <submittedName>
        <fullName evidence="2">Uncharacterized protein</fullName>
    </submittedName>
</protein>
<accession>A0A846TUE6</accession>
<sequence length="133" mass="15146">MTSETLIFLGTALMIATINTTAFILAWHGRGPDVWHRRQPGWLPLAFLSGALAGTSLVMFTTIAAIQEYFDIAIFQLFPMGFTMAYVLVFFVVVPSVPVLGFRRERMKFLCPKWINVARFQNDLELARKTIWT</sequence>
<evidence type="ECO:0000256" key="1">
    <source>
        <dbReference type="SAM" id="Phobius"/>
    </source>
</evidence>
<evidence type="ECO:0000313" key="2">
    <source>
        <dbReference type="EMBL" id="NKE10449.1"/>
    </source>
</evidence>
<keyword evidence="1" id="KW-1133">Transmembrane helix</keyword>
<organism evidence="2 3">
    <name type="scientific">Kocuria subflava</name>
    <dbReference type="NCBI Taxonomy" id="1736139"/>
    <lineage>
        <taxon>Bacteria</taxon>
        <taxon>Bacillati</taxon>
        <taxon>Actinomycetota</taxon>
        <taxon>Actinomycetes</taxon>
        <taxon>Micrococcales</taxon>
        <taxon>Micrococcaceae</taxon>
        <taxon>Kocuria</taxon>
    </lineage>
</organism>
<dbReference type="Proteomes" id="UP000521379">
    <property type="component" value="Unassembled WGS sequence"/>
</dbReference>
<dbReference type="AlphaFoldDB" id="A0A846TUE6"/>
<gene>
    <name evidence="2" type="ORF">GTW58_11020</name>
</gene>
<feature type="transmembrane region" description="Helical" evidence="1">
    <location>
        <begin position="41"/>
        <end position="66"/>
    </location>
</feature>
<feature type="transmembrane region" description="Helical" evidence="1">
    <location>
        <begin position="6"/>
        <end position="29"/>
    </location>
</feature>
<keyword evidence="1" id="KW-0812">Transmembrane</keyword>
<dbReference type="RefSeq" id="WP_157980544.1">
    <property type="nucleotide sequence ID" value="NZ_JAAVUN010000025.1"/>
</dbReference>